<keyword evidence="1" id="KW-1133">Transmembrane helix</keyword>
<dbReference type="Proteomes" id="UP000199423">
    <property type="component" value="Unassembled WGS sequence"/>
</dbReference>
<organism evidence="3 4">
    <name type="scientific">Hyphomicrobium facile</name>
    <dbReference type="NCBI Taxonomy" id="51670"/>
    <lineage>
        <taxon>Bacteria</taxon>
        <taxon>Pseudomonadati</taxon>
        <taxon>Pseudomonadota</taxon>
        <taxon>Alphaproteobacteria</taxon>
        <taxon>Hyphomicrobiales</taxon>
        <taxon>Hyphomicrobiaceae</taxon>
        <taxon>Hyphomicrobium</taxon>
    </lineage>
</organism>
<dbReference type="RefSeq" id="WP_092863591.1">
    <property type="nucleotide sequence ID" value="NZ_FPCH01000001.1"/>
</dbReference>
<evidence type="ECO:0000313" key="4">
    <source>
        <dbReference type="Proteomes" id="UP000199423"/>
    </source>
</evidence>
<reference evidence="4" key="1">
    <citation type="submission" date="2016-10" db="EMBL/GenBank/DDBJ databases">
        <authorList>
            <person name="Varghese N."/>
            <person name="Submissions S."/>
        </authorList>
    </citation>
    <scope>NUCLEOTIDE SEQUENCE [LARGE SCALE GENOMIC DNA]</scope>
    <source>
        <strain evidence="4">DSM 1565</strain>
    </source>
</reference>
<accession>A0A1I7MVF2</accession>
<gene>
    <name evidence="3" type="ORF">SAMN04488557_0446</name>
</gene>
<dbReference type="EMBL" id="FPCH01000001">
    <property type="protein sequence ID" value="SFV26371.1"/>
    <property type="molecule type" value="Genomic_DNA"/>
</dbReference>
<dbReference type="STRING" id="51670.SAMN04488557_0446"/>
<dbReference type="OrthoDB" id="7349713at2"/>
<proteinExistence type="predicted"/>
<dbReference type="AlphaFoldDB" id="A0A1I7MVF2"/>
<sequence length="189" mass="20955">MTAGIKPLLNLRGLRRLQRDDNGTTAIEFAIVATPFMMFILGLVGCAFYFFIISSIEKGMDQASRLIRTGQAVTQKMTVDQFRKKICTGAGAWIDCNKLQIFAQAADNWNTGIQPYKCLDNTKNLSLLMKPTDLIAIYTGTASQIVIVTTCYKWDFTAKLPLVKFGNAPDGTTMMQTATAFRSEPYPSN</sequence>
<dbReference type="InterPro" id="IPR012495">
    <property type="entry name" value="TadE-like_dom"/>
</dbReference>
<feature type="transmembrane region" description="Helical" evidence="1">
    <location>
        <begin position="29"/>
        <end position="52"/>
    </location>
</feature>
<protein>
    <submittedName>
        <fullName evidence="3">TadE-like protein</fullName>
    </submittedName>
</protein>
<evidence type="ECO:0000256" key="1">
    <source>
        <dbReference type="SAM" id="Phobius"/>
    </source>
</evidence>
<dbReference type="Pfam" id="PF07811">
    <property type="entry name" value="TadE"/>
    <property type="match status" value="1"/>
</dbReference>
<keyword evidence="1" id="KW-0812">Transmembrane</keyword>
<evidence type="ECO:0000259" key="2">
    <source>
        <dbReference type="Pfam" id="PF07811"/>
    </source>
</evidence>
<name>A0A1I7MVF2_9HYPH</name>
<keyword evidence="4" id="KW-1185">Reference proteome</keyword>
<feature type="domain" description="TadE-like" evidence="2">
    <location>
        <begin position="23"/>
        <end position="65"/>
    </location>
</feature>
<evidence type="ECO:0000313" key="3">
    <source>
        <dbReference type="EMBL" id="SFV26371.1"/>
    </source>
</evidence>
<keyword evidence="1" id="KW-0472">Membrane</keyword>